<feature type="domain" description="Sulfatase N-terminal" evidence="5">
    <location>
        <begin position="27"/>
        <end position="369"/>
    </location>
</feature>
<dbReference type="InterPro" id="IPR024607">
    <property type="entry name" value="Sulfatase_CS"/>
</dbReference>
<dbReference type="SUPFAM" id="SSF53649">
    <property type="entry name" value="Alkaline phosphatase-like"/>
    <property type="match status" value="1"/>
</dbReference>
<dbReference type="Pfam" id="PF00884">
    <property type="entry name" value="Sulfatase"/>
    <property type="match status" value="1"/>
</dbReference>
<accession>A0ABU1AMS7</accession>
<dbReference type="Gene3D" id="3.30.1120.10">
    <property type="match status" value="1"/>
</dbReference>
<keyword evidence="3" id="KW-0378">Hydrolase</keyword>
<evidence type="ECO:0000313" key="7">
    <source>
        <dbReference type="Proteomes" id="UP001243717"/>
    </source>
</evidence>
<dbReference type="Gene3D" id="3.40.720.10">
    <property type="entry name" value="Alkaline Phosphatase, subunit A"/>
    <property type="match status" value="1"/>
</dbReference>
<organism evidence="6 7">
    <name type="scientific">Thalassobacterium sedimentorum</name>
    <dbReference type="NCBI Taxonomy" id="3041258"/>
    <lineage>
        <taxon>Bacteria</taxon>
        <taxon>Pseudomonadati</taxon>
        <taxon>Verrucomicrobiota</taxon>
        <taxon>Opitutia</taxon>
        <taxon>Puniceicoccales</taxon>
        <taxon>Coraliomargaritaceae</taxon>
        <taxon>Thalassobacterium</taxon>
    </lineage>
</organism>
<comment type="caution">
    <text evidence="6">The sequence shown here is derived from an EMBL/GenBank/DDBJ whole genome shotgun (WGS) entry which is preliminary data.</text>
</comment>
<comment type="similarity">
    <text evidence="1">Belongs to the sulfatase family.</text>
</comment>
<dbReference type="InterPro" id="IPR050738">
    <property type="entry name" value="Sulfatase"/>
</dbReference>
<dbReference type="Proteomes" id="UP001243717">
    <property type="component" value="Unassembled WGS sequence"/>
</dbReference>
<protein>
    <submittedName>
        <fullName evidence="6">Sulfatase-like hydrolase/transferase</fullName>
    </submittedName>
</protein>
<dbReference type="InterPro" id="IPR000917">
    <property type="entry name" value="Sulfatase_N"/>
</dbReference>
<dbReference type="PANTHER" id="PTHR42693">
    <property type="entry name" value="ARYLSULFATASE FAMILY MEMBER"/>
    <property type="match status" value="1"/>
</dbReference>
<dbReference type="PROSITE" id="PS00149">
    <property type="entry name" value="SULFATASE_2"/>
    <property type="match status" value="1"/>
</dbReference>
<dbReference type="RefSeq" id="WP_308986424.1">
    <property type="nucleotide sequence ID" value="NZ_JARXIC010000040.1"/>
</dbReference>
<name>A0ABU1AMS7_9BACT</name>
<dbReference type="InterPro" id="IPR017850">
    <property type="entry name" value="Alkaline_phosphatase_core_sf"/>
</dbReference>
<evidence type="ECO:0000256" key="1">
    <source>
        <dbReference type="ARBA" id="ARBA00008779"/>
    </source>
</evidence>
<evidence type="ECO:0000256" key="3">
    <source>
        <dbReference type="ARBA" id="ARBA00022801"/>
    </source>
</evidence>
<dbReference type="PANTHER" id="PTHR42693:SF53">
    <property type="entry name" value="ENDO-4-O-SULFATASE"/>
    <property type="match status" value="1"/>
</dbReference>
<proteinExistence type="inferred from homology"/>
<gene>
    <name evidence="6" type="ORF">QEH59_16205</name>
</gene>
<dbReference type="EMBL" id="JARXIC010000040">
    <property type="protein sequence ID" value="MDQ8195979.1"/>
    <property type="molecule type" value="Genomic_DNA"/>
</dbReference>
<keyword evidence="2" id="KW-0479">Metal-binding</keyword>
<evidence type="ECO:0000256" key="4">
    <source>
        <dbReference type="ARBA" id="ARBA00022837"/>
    </source>
</evidence>
<evidence type="ECO:0000256" key="2">
    <source>
        <dbReference type="ARBA" id="ARBA00022723"/>
    </source>
</evidence>
<evidence type="ECO:0000259" key="5">
    <source>
        <dbReference type="Pfam" id="PF00884"/>
    </source>
</evidence>
<keyword evidence="7" id="KW-1185">Reference proteome</keyword>
<keyword evidence="4" id="KW-0106">Calcium</keyword>
<sequence>MNDWKYGLFLGLSVWLGLGAFGSEPKPNIIVILTDDQGYADLSCMGLVSDVKTPHLDQFAVEGVRFTNGYVTAPQCAPSRAGLMTGRYQQRFGFNHNGMGPLPLHELTIANRLSDAGYRTGMVGKWHLGPLWNDAAFIDQYAPGDRPHKERYSEIDETIIRRYHPDQRGFQETFFGYIDKYWATYDLEGNRFEQPREITTKGDRLDRQTDAALRFIDYHHEEPFFLYLAYFAPHVPLDSSKKYLDRFPGDMPERRRMALAMLAAIDDGVGRLIQSLQSYGIDENTLIFFMSDNGAPLKLDMRDITLDYRGGAWDGSLNAPLNGEKGMLSEGGIRVPFLARWTGTIPGGQVLDTPVITLDVAATACAVAGLEKPESLDGENLIPFLTSGESLRPRTLYWRFWEQSAVRKGNWKLLRQADHPPFLFNLDSDLEEKHDQSAWAPERVDQLQDSFEVWESSLISNAPLAHDWLLQGQFWFWHYFGLHLEPGVSESENPFSAIGRE</sequence>
<reference evidence="6 7" key="1">
    <citation type="submission" date="2023-04" db="EMBL/GenBank/DDBJ databases">
        <title>A novel bacteria isolated from coastal sediment.</title>
        <authorList>
            <person name="Liu X.-J."/>
            <person name="Du Z.-J."/>
        </authorList>
    </citation>
    <scope>NUCLEOTIDE SEQUENCE [LARGE SCALE GENOMIC DNA]</scope>
    <source>
        <strain evidence="6 7">SDUM461004</strain>
    </source>
</reference>
<evidence type="ECO:0000313" key="6">
    <source>
        <dbReference type="EMBL" id="MDQ8195979.1"/>
    </source>
</evidence>